<keyword evidence="2" id="KW-1185">Reference proteome</keyword>
<name>A0ABU6KJJ7_9BACI</name>
<evidence type="ECO:0000313" key="2">
    <source>
        <dbReference type="Proteomes" id="UP001335737"/>
    </source>
</evidence>
<evidence type="ECO:0000313" key="1">
    <source>
        <dbReference type="EMBL" id="MEC5425281.1"/>
    </source>
</evidence>
<comment type="caution">
    <text evidence="1">The sequence shown here is derived from an EMBL/GenBank/DDBJ whole genome shotgun (WGS) entry which is preliminary data.</text>
</comment>
<organism evidence="1 2">
    <name type="scientific">Virgibacillus tibetensis</name>
    <dbReference type="NCBI Taxonomy" id="3042313"/>
    <lineage>
        <taxon>Bacteria</taxon>
        <taxon>Bacillati</taxon>
        <taxon>Bacillota</taxon>
        <taxon>Bacilli</taxon>
        <taxon>Bacillales</taxon>
        <taxon>Bacillaceae</taxon>
        <taxon>Virgibacillus</taxon>
    </lineage>
</organism>
<proteinExistence type="predicted"/>
<protein>
    <recommendedName>
        <fullName evidence="3">ABM domain-containing protein</fullName>
    </recommendedName>
</protein>
<dbReference type="EMBL" id="JARZFX010000012">
    <property type="protein sequence ID" value="MEC5425281.1"/>
    <property type="molecule type" value="Genomic_DNA"/>
</dbReference>
<sequence length="106" mass="13145">MFVKIYQYHIKENKVDEYLSIQDKVSKIYCKYIDFHTMYFNSKNDDTKWLEITRYKDEEEYNKSIKIINEQEEIQDLFKGFQSLLLTDKSEISEEDFIERQEKRNF</sequence>
<dbReference type="Proteomes" id="UP001335737">
    <property type="component" value="Unassembled WGS sequence"/>
</dbReference>
<reference evidence="1 2" key="1">
    <citation type="journal article" date="2024" name="Int. J. Syst. Evol. Microbiol.">
        <title>Virgibacillus tibetensis sp. nov., isolated from salt lake on the Tibetan Plateau of China.</title>
        <authorList>
            <person name="Phurbu D."/>
            <person name="Liu Z.-X."/>
            <person name="Wang R."/>
            <person name="Zheng Y.-Y."/>
            <person name="Liu H.-C."/>
            <person name="Zhou Y.-G."/>
            <person name="Yu Y.-J."/>
            <person name="Li A.-H."/>
        </authorList>
    </citation>
    <scope>NUCLEOTIDE SEQUENCE [LARGE SCALE GENOMIC DNA]</scope>
    <source>
        <strain evidence="1 2">C22-A2</strain>
    </source>
</reference>
<accession>A0ABU6KJJ7</accession>
<evidence type="ECO:0008006" key="3">
    <source>
        <dbReference type="Google" id="ProtNLM"/>
    </source>
</evidence>
<dbReference type="RefSeq" id="WP_327608832.1">
    <property type="nucleotide sequence ID" value="NZ_JARZFX010000012.1"/>
</dbReference>
<gene>
    <name evidence="1" type="ORF">QGM71_17495</name>
</gene>